<name>A0A3A8AAL6_9HYPH</name>
<evidence type="ECO:0000313" key="6">
    <source>
        <dbReference type="EMBL" id="RKF06956.1"/>
    </source>
</evidence>
<dbReference type="PANTHER" id="PTHR30483:SF6">
    <property type="entry name" value="PERIPLASMIC BINDING PROTEIN OF ABC TRANSPORTER FOR NATURAL AMINO ACIDS"/>
    <property type="match status" value="1"/>
</dbReference>
<feature type="domain" description="Leucine-binding protein" evidence="5">
    <location>
        <begin position="34"/>
        <end position="373"/>
    </location>
</feature>
<dbReference type="SUPFAM" id="SSF53822">
    <property type="entry name" value="Periplasmic binding protein-like I"/>
    <property type="match status" value="1"/>
</dbReference>
<sequence>MSNGKLPCKTCGFLVALLAGSALVAPTASSAEGLTIGYAAAVTGGLAPYDSPDGVSCRVDQINDAGGINGEAVELIIRDTKSDPVAASNVTRELLDLGADVLLGPPTDDGLIPMGQMAMAQGVPVLAVGATQPAFPVASPDNGFLVPYGDNAAAAAAAEHAYASGHRNAVLMIAHDVGAYSSVTPEYFAQAFERLGGEIVGRVNYHHGLADYTPQVTEIRNLSGEPDMIFAAILVPDAGVLVRTLKSAGAELAVYGTDGFDDPSFIEVAGSGASLASFTTHGFPSEGTRLAEFYEDCKERGYDVQNIFFGLGGEAVEVVKTAAEAAGSFEGAEIKEAIKEIEGMTGIVADSITFKDQGGVPLKSMVIIQVEDGAFVPVDSIVPSWIAAP</sequence>
<proteinExistence type="inferred from homology"/>
<keyword evidence="2 4" id="KW-0732">Signal</keyword>
<dbReference type="AlphaFoldDB" id="A0A3A8AAL6"/>
<keyword evidence="7" id="KW-1185">Reference proteome</keyword>
<dbReference type="InterPro" id="IPR028082">
    <property type="entry name" value="Peripla_BP_I"/>
</dbReference>
<feature type="chain" id="PRO_5018782019" description="Leucine-binding protein domain-containing protein" evidence="4">
    <location>
        <begin position="25"/>
        <end position="389"/>
    </location>
</feature>
<dbReference type="GO" id="GO:0006865">
    <property type="term" value="P:amino acid transport"/>
    <property type="evidence" value="ECO:0007669"/>
    <property type="project" value="UniProtKB-KW"/>
</dbReference>
<dbReference type="EMBL" id="QFWV02000005">
    <property type="protein sequence ID" value="RKF06956.1"/>
    <property type="molecule type" value="Genomic_DNA"/>
</dbReference>
<keyword evidence="3" id="KW-0813">Transport</keyword>
<dbReference type="InterPro" id="IPR028081">
    <property type="entry name" value="Leu-bd"/>
</dbReference>
<evidence type="ECO:0000259" key="5">
    <source>
        <dbReference type="Pfam" id="PF13458"/>
    </source>
</evidence>
<evidence type="ECO:0000256" key="2">
    <source>
        <dbReference type="ARBA" id="ARBA00022729"/>
    </source>
</evidence>
<evidence type="ECO:0000256" key="4">
    <source>
        <dbReference type="SAM" id="SignalP"/>
    </source>
</evidence>
<feature type="signal peptide" evidence="4">
    <location>
        <begin position="1"/>
        <end position="24"/>
    </location>
</feature>
<dbReference type="Gene3D" id="3.40.50.2300">
    <property type="match status" value="2"/>
</dbReference>
<evidence type="ECO:0000256" key="3">
    <source>
        <dbReference type="ARBA" id="ARBA00022970"/>
    </source>
</evidence>
<evidence type="ECO:0000313" key="7">
    <source>
        <dbReference type="Proteomes" id="UP000246132"/>
    </source>
</evidence>
<dbReference type="OrthoDB" id="9791590at2"/>
<comment type="caution">
    <text evidence="6">The sequence shown here is derived from an EMBL/GenBank/DDBJ whole genome shotgun (WGS) entry which is preliminary data.</text>
</comment>
<reference evidence="6 7" key="1">
    <citation type="journal article" date="2018" name="Int. J. Syst. Bacteriol.">
        <title>Oceaniradius stylonemae gen. nov., sp. nov., isolated from a red alga, Stylonema cornu-cervi.</title>
        <authorList>
            <person name="Jeong S."/>
        </authorList>
    </citation>
    <scope>NUCLEOTIDE SEQUENCE [LARGE SCALE GENOMIC DNA]</scope>
    <source>
        <strain evidence="6 7">StC1</strain>
    </source>
</reference>
<keyword evidence="3" id="KW-0029">Amino-acid transport</keyword>
<dbReference type="InterPro" id="IPR051010">
    <property type="entry name" value="BCAA_transport"/>
</dbReference>
<dbReference type="Proteomes" id="UP000246132">
    <property type="component" value="Unassembled WGS sequence"/>
</dbReference>
<dbReference type="Pfam" id="PF13458">
    <property type="entry name" value="Peripla_BP_6"/>
    <property type="match status" value="1"/>
</dbReference>
<comment type="similarity">
    <text evidence="1">Belongs to the leucine-binding protein family.</text>
</comment>
<accession>A0A3A8AAL6</accession>
<evidence type="ECO:0000256" key="1">
    <source>
        <dbReference type="ARBA" id="ARBA00010062"/>
    </source>
</evidence>
<dbReference type="PANTHER" id="PTHR30483">
    <property type="entry name" value="LEUCINE-SPECIFIC-BINDING PROTEIN"/>
    <property type="match status" value="1"/>
</dbReference>
<dbReference type="RefSeq" id="WP_109769285.1">
    <property type="nucleotide sequence ID" value="NZ_CP159474.1"/>
</dbReference>
<protein>
    <recommendedName>
        <fullName evidence="5">Leucine-binding protein domain-containing protein</fullName>
    </recommendedName>
</protein>
<gene>
    <name evidence="6" type="ORF">DEM25_010000</name>
</gene>
<organism evidence="6 7">
    <name type="scientific">Oceaniradius stylonematis</name>
    <dbReference type="NCBI Taxonomy" id="2184161"/>
    <lineage>
        <taxon>Bacteria</taxon>
        <taxon>Pseudomonadati</taxon>
        <taxon>Pseudomonadota</taxon>
        <taxon>Alphaproteobacteria</taxon>
        <taxon>Hyphomicrobiales</taxon>
        <taxon>Ahrensiaceae</taxon>
        <taxon>Oceaniradius</taxon>
    </lineage>
</organism>